<dbReference type="OrthoDB" id="1684102at2759"/>
<comment type="caution">
    <text evidence="2">The sequence shown here is derived from an EMBL/GenBank/DDBJ whole genome shotgun (WGS) entry which is preliminary data.</text>
</comment>
<evidence type="ECO:0000313" key="3">
    <source>
        <dbReference type="Proteomes" id="UP000186601"/>
    </source>
</evidence>
<protein>
    <recommendedName>
        <fullName evidence="4">Glycosyltransferase</fullName>
    </recommendedName>
</protein>
<accession>A0A2R6S3B6</accession>
<sequence length="513" mass="56060">MEEESQWLRRNRIDCVLSDAAFLGCVAANAVGIPSVLITNFTFDSVYSYLSTPFVDTVNPSELLQATKPALPPDISIPLSITEPLAEELRGSYRCADLLLRLPGAIPIPSFSEEPSLPSPSWIELESQIFTPDVHAHLRNPPSTYTLWPQIPFPPDYPQKKVPRSVIDVPLLVRSPNPSVFTSEGRRCLLDSIGVPRKIQDSSNTKILIVSFGGQVFHKPHSHSRSPSNSSSPGHSVLTPSKVINSAQQHPKINADLKHKLPSAAHESASGVEALSEALRSSLLNGAKTTPPRVVQNRPGQSVLIIPGAPPASIPNSPIATTAPVFSSIIVPATPKPDSAVEWSLDLAVKAEEEEAPYSMLPDDSWIAIVCGVPKDWAEKDGEDMPENFFVAPKDVYMPDLTAVADVLLGKLGYGTVSECIDACTPFVYVSRPLFVEEHGLRLLLEREGVGIELPREAYEAGDWASATLEAYNRGKERKQKKRVEGETGRRLIEGREMAMTLVHWVARWQSTA</sequence>
<proteinExistence type="predicted"/>
<keyword evidence="3" id="KW-1185">Reference proteome</keyword>
<dbReference type="AlphaFoldDB" id="A0A2R6S3B6"/>
<organism evidence="2 3">
    <name type="scientific">Hermanssonia centrifuga</name>
    <dbReference type="NCBI Taxonomy" id="98765"/>
    <lineage>
        <taxon>Eukaryota</taxon>
        <taxon>Fungi</taxon>
        <taxon>Dikarya</taxon>
        <taxon>Basidiomycota</taxon>
        <taxon>Agaricomycotina</taxon>
        <taxon>Agaricomycetes</taxon>
        <taxon>Polyporales</taxon>
        <taxon>Meruliaceae</taxon>
        <taxon>Hermanssonia</taxon>
    </lineage>
</organism>
<name>A0A2R6S3B6_9APHY</name>
<evidence type="ECO:0000256" key="1">
    <source>
        <dbReference type="SAM" id="MobiDB-lite"/>
    </source>
</evidence>
<evidence type="ECO:0008006" key="4">
    <source>
        <dbReference type="Google" id="ProtNLM"/>
    </source>
</evidence>
<reference evidence="2 3" key="1">
    <citation type="submission" date="2018-02" db="EMBL/GenBank/DDBJ databases">
        <title>Genome sequence of the basidiomycete white-rot fungus Phlebia centrifuga.</title>
        <authorList>
            <person name="Granchi Z."/>
            <person name="Peng M."/>
            <person name="de Vries R.P."/>
            <person name="Hilden K."/>
            <person name="Makela M.R."/>
            <person name="Grigoriev I."/>
            <person name="Riley R."/>
        </authorList>
    </citation>
    <scope>NUCLEOTIDE SEQUENCE [LARGE SCALE GENOMIC DNA]</scope>
    <source>
        <strain evidence="2 3">FBCC195</strain>
    </source>
</reference>
<dbReference type="Gene3D" id="3.40.50.2000">
    <property type="entry name" value="Glycogen Phosphorylase B"/>
    <property type="match status" value="2"/>
</dbReference>
<dbReference type="SUPFAM" id="SSF53756">
    <property type="entry name" value="UDP-Glycosyltransferase/glycogen phosphorylase"/>
    <property type="match status" value="1"/>
</dbReference>
<feature type="region of interest" description="Disordered" evidence="1">
    <location>
        <begin position="218"/>
        <end position="239"/>
    </location>
</feature>
<dbReference type="Proteomes" id="UP000186601">
    <property type="component" value="Unassembled WGS sequence"/>
</dbReference>
<evidence type="ECO:0000313" key="2">
    <source>
        <dbReference type="EMBL" id="PSS36774.1"/>
    </source>
</evidence>
<dbReference type="PANTHER" id="PTHR38134">
    <property type="entry name" value="SLR1395 PROTEIN"/>
    <property type="match status" value="1"/>
</dbReference>
<dbReference type="EMBL" id="MLYV02000108">
    <property type="protein sequence ID" value="PSS36774.1"/>
    <property type="molecule type" value="Genomic_DNA"/>
</dbReference>
<dbReference type="InterPro" id="IPR053205">
    <property type="entry name" value="GHMP_kinase_L-arabinokinase"/>
</dbReference>
<dbReference type="STRING" id="98765.A0A2R6S3B6"/>
<dbReference type="PANTHER" id="PTHR38134:SF2">
    <property type="entry name" value="GALACTOKINASE"/>
    <property type="match status" value="1"/>
</dbReference>
<gene>
    <name evidence="2" type="ORF">PHLCEN_2v1405</name>
</gene>
<feature type="compositionally biased region" description="Low complexity" evidence="1">
    <location>
        <begin position="225"/>
        <end position="236"/>
    </location>
</feature>